<evidence type="ECO:0000313" key="9">
    <source>
        <dbReference type="Proteomes" id="UP000283872"/>
    </source>
</evidence>
<evidence type="ECO:0000256" key="5">
    <source>
        <dbReference type="SAM" id="MobiDB-lite"/>
    </source>
</evidence>
<dbReference type="Proteomes" id="UP000283872">
    <property type="component" value="Unassembled WGS sequence"/>
</dbReference>
<feature type="compositionally biased region" description="Polar residues" evidence="5">
    <location>
        <begin position="301"/>
        <end position="319"/>
    </location>
</feature>
<comment type="caution">
    <text evidence="8">The sequence shown here is derived from an EMBL/GenBank/DDBJ whole genome shotgun (WGS) entry which is preliminary data.</text>
</comment>
<dbReference type="PROSITE" id="PS00108">
    <property type="entry name" value="PROTEIN_KINASE_ST"/>
    <property type="match status" value="1"/>
</dbReference>
<sequence>MDSYSGIIIEESRRSEQFSDFTPIPCKGFNILCKAKRYGRWWVLKGLKKPYRQDGNYKNLLQKEFDILISLQHPNIVSAYSMEDVPEMGTCIVMEWIDGITLEHWSGRKTEGEGIFLQLLDAVHYIHAKQVVHRDLKPSNIMITHNGNHVKLIDFGLSDTDDFAILKQPAGTQGYISPEQIVSQQADIRNDIFSIGCILEKILPSKPYTAIIKRCKAPIAQRYANVDELRADFMARRNSHPSGIKRITIAALACIILFGFISYPLLHQQEKSISITPAHHEAKKDTVIRQQAKNPAPLSNGRKSLQPTATEPSSASHLQSAELISKGKKTIDKMWKESGIDTIRSVEKKSEAFYRFIDKSNDFITTTYPQTFSKDIAGSKKTDIIYELSSYTSERYVKPTLSRFQSSK</sequence>
<dbReference type="GO" id="GO:0005524">
    <property type="term" value="F:ATP binding"/>
    <property type="evidence" value="ECO:0007669"/>
    <property type="project" value="UniProtKB-KW"/>
</dbReference>
<dbReference type="GO" id="GO:0004674">
    <property type="term" value="F:protein serine/threonine kinase activity"/>
    <property type="evidence" value="ECO:0007669"/>
    <property type="project" value="UniProtKB-KW"/>
</dbReference>
<keyword evidence="4" id="KW-0067">ATP-binding</keyword>
<name>A0A3R5ZJ79_9BACT</name>
<dbReference type="SMART" id="SM00220">
    <property type="entry name" value="S_TKc"/>
    <property type="match status" value="1"/>
</dbReference>
<organism evidence="8 9">
    <name type="scientific">Segatella copri</name>
    <dbReference type="NCBI Taxonomy" id="165179"/>
    <lineage>
        <taxon>Bacteria</taxon>
        <taxon>Pseudomonadati</taxon>
        <taxon>Bacteroidota</taxon>
        <taxon>Bacteroidia</taxon>
        <taxon>Bacteroidales</taxon>
        <taxon>Prevotellaceae</taxon>
        <taxon>Segatella</taxon>
    </lineage>
</organism>
<keyword evidence="6" id="KW-1133">Transmembrane helix</keyword>
<protein>
    <submittedName>
        <fullName evidence="8">Serine/threonine protein kinase</fullName>
    </submittedName>
</protein>
<keyword evidence="3 8" id="KW-0418">Kinase</keyword>
<dbReference type="CDD" id="cd14014">
    <property type="entry name" value="STKc_PknB_like"/>
    <property type="match status" value="1"/>
</dbReference>
<feature type="domain" description="Protein kinase" evidence="7">
    <location>
        <begin position="18"/>
        <end position="266"/>
    </location>
</feature>
<evidence type="ECO:0000256" key="4">
    <source>
        <dbReference type="ARBA" id="ARBA00022840"/>
    </source>
</evidence>
<reference evidence="8 9" key="1">
    <citation type="submission" date="2018-08" db="EMBL/GenBank/DDBJ databases">
        <title>A genome reference for cultivated species of the human gut microbiota.</title>
        <authorList>
            <person name="Zou Y."/>
            <person name="Xue W."/>
            <person name="Luo G."/>
        </authorList>
    </citation>
    <scope>NUCLEOTIDE SEQUENCE [LARGE SCALE GENOMIC DNA]</scope>
    <source>
        <strain evidence="8 9">AF24-12</strain>
    </source>
</reference>
<proteinExistence type="predicted"/>
<dbReference type="PANTHER" id="PTHR43289">
    <property type="entry name" value="MITOGEN-ACTIVATED PROTEIN KINASE KINASE KINASE 20-RELATED"/>
    <property type="match status" value="1"/>
</dbReference>
<evidence type="ECO:0000256" key="3">
    <source>
        <dbReference type="ARBA" id="ARBA00022777"/>
    </source>
</evidence>
<dbReference type="Gene3D" id="1.10.510.10">
    <property type="entry name" value="Transferase(Phosphotransferase) domain 1"/>
    <property type="match status" value="1"/>
</dbReference>
<keyword evidence="1" id="KW-0808">Transferase</keyword>
<evidence type="ECO:0000256" key="1">
    <source>
        <dbReference type="ARBA" id="ARBA00022679"/>
    </source>
</evidence>
<accession>A0A3R5ZJ79</accession>
<feature type="transmembrane region" description="Helical" evidence="6">
    <location>
        <begin position="247"/>
        <end position="266"/>
    </location>
</feature>
<evidence type="ECO:0000256" key="2">
    <source>
        <dbReference type="ARBA" id="ARBA00022741"/>
    </source>
</evidence>
<dbReference type="PROSITE" id="PS50011">
    <property type="entry name" value="PROTEIN_KINASE_DOM"/>
    <property type="match status" value="1"/>
</dbReference>
<keyword evidence="2" id="KW-0547">Nucleotide-binding</keyword>
<dbReference type="AlphaFoldDB" id="A0A3R5ZJ79"/>
<evidence type="ECO:0000259" key="7">
    <source>
        <dbReference type="PROSITE" id="PS50011"/>
    </source>
</evidence>
<dbReference type="PANTHER" id="PTHR43289:SF6">
    <property type="entry name" value="SERINE_THREONINE-PROTEIN KINASE NEKL-3"/>
    <property type="match status" value="1"/>
</dbReference>
<dbReference type="InterPro" id="IPR000719">
    <property type="entry name" value="Prot_kinase_dom"/>
</dbReference>
<feature type="region of interest" description="Disordered" evidence="5">
    <location>
        <begin position="283"/>
        <end position="319"/>
    </location>
</feature>
<keyword evidence="6" id="KW-0472">Membrane</keyword>
<gene>
    <name evidence="8" type="ORF">DWY11_01805</name>
</gene>
<dbReference type="SUPFAM" id="SSF56112">
    <property type="entry name" value="Protein kinase-like (PK-like)"/>
    <property type="match status" value="1"/>
</dbReference>
<evidence type="ECO:0000313" key="8">
    <source>
        <dbReference type="EMBL" id="RGS19503.1"/>
    </source>
</evidence>
<keyword evidence="6" id="KW-0812">Transmembrane</keyword>
<dbReference type="Pfam" id="PF00069">
    <property type="entry name" value="Pkinase"/>
    <property type="match status" value="1"/>
</dbReference>
<evidence type="ECO:0000256" key="6">
    <source>
        <dbReference type="SAM" id="Phobius"/>
    </source>
</evidence>
<dbReference type="EMBL" id="QRVA01000002">
    <property type="protein sequence ID" value="RGS19503.1"/>
    <property type="molecule type" value="Genomic_DNA"/>
</dbReference>
<dbReference type="RefSeq" id="WP_118085560.1">
    <property type="nucleotide sequence ID" value="NZ_QRVA01000002.1"/>
</dbReference>
<dbReference type="InterPro" id="IPR008271">
    <property type="entry name" value="Ser/Thr_kinase_AS"/>
</dbReference>
<keyword evidence="8" id="KW-0723">Serine/threonine-protein kinase</keyword>
<dbReference type="InterPro" id="IPR011009">
    <property type="entry name" value="Kinase-like_dom_sf"/>
</dbReference>